<dbReference type="PROSITE" id="PS51846">
    <property type="entry name" value="CNNM"/>
    <property type="match status" value="1"/>
</dbReference>
<evidence type="ECO:0000313" key="14">
    <source>
        <dbReference type="EMBL" id="NOL44850.1"/>
    </source>
</evidence>
<dbReference type="RefSeq" id="WP_171678081.1">
    <property type="nucleotide sequence ID" value="NZ_BAAAGT010000008.1"/>
</dbReference>
<keyword evidence="5 8" id="KW-1133">Transmembrane helix</keyword>
<feature type="transmembrane region" description="Helical" evidence="10">
    <location>
        <begin position="49"/>
        <end position="78"/>
    </location>
</feature>
<keyword evidence="4" id="KW-0677">Repeat</keyword>
<feature type="domain" description="CNNM transmembrane" evidence="12">
    <location>
        <begin position="1"/>
        <end position="202"/>
    </location>
</feature>
<evidence type="ECO:0000256" key="3">
    <source>
        <dbReference type="ARBA" id="ARBA00022692"/>
    </source>
</evidence>
<dbReference type="Pfam" id="PF01595">
    <property type="entry name" value="CNNM"/>
    <property type="match status" value="1"/>
</dbReference>
<gene>
    <name evidence="13" type="ORF">HNR71_002770</name>
    <name evidence="14" type="ORF">HPO96_31825</name>
</gene>
<feature type="domain" description="CBS" evidence="11">
    <location>
        <begin position="221"/>
        <end position="278"/>
    </location>
</feature>
<dbReference type="Proteomes" id="UP000553957">
    <property type="component" value="Unassembled WGS sequence"/>
</dbReference>
<evidence type="ECO:0000313" key="15">
    <source>
        <dbReference type="Proteomes" id="UP000534306"/>
    </source>
</evidence>
<proteinExistence type="predicted"/>
<name>A0A7Y4L5M9_9ACTN</name>
<feature type="domain" description="CBS" evidence="11">
    <location>
        <begin position="284"/>
        <end position="340"/>
    </location>
</feature>
<evidence type="ECO:0000259" key="11">
    <source>
        <dbReference type="PROSITE" id="PS51371"/>
    </source>
</evidence>
<evidence type="ECO:0000256" key="2">
    <source>
        <dbReference type="ARBA" id="ARBA00022475"/>
    </source>
</evidence>
<keyword evidence="15" id="KW-1185">Reference proteome</keyword>
<keyword evidence="2" id="KW-1003">Cell membrane</keyword>
<keyword evidence="7" id="KW-0129">CBS domain</keyword>
<dbReference type="InterPro" id="IPR051676">
    <property type="entry name" value="UPF0053_domain"/>
</dbReference>
<dbReference type="PANTHER" id="PTHR43099">
    <property type="entry name" value="UPF0053 PROTEIN YRKA"/>
    <property type="match status" value="1"/>
</dbReference>
<feature type="transmembrane region" description="Helical" evidence="10">
    <location>
        <begin position="98"/>
        <end position="119"/>
    </location>
</feature>
<evidence type="ECO:0000256" key="8">
    <source>
        <dbReference type="PROSITE-ProRule" id="PRU01193"/>
    </source>
</evidence>
<comment type="caution">
    <text evidence="14">The sequence shown here is derived from an EMBL/GenBank/DDBJ whole genome shotgun (WGS) entry which is preliminary data.</text>
</comment>
<dbReference type="SUPFAM" id="SSF54631">
    <property type="entry name" value="CBS-domain pair"/>
    <property type="match status" value="1"/>
</dbReference>
<dbReference type="InterPro" id="IPR044751">
    <property type="entry name" value="Ion_transp-like_CBS"/>
</dbReference>
<evidence type="ECO:0000313" key="13">
    <source>
        <dbReference type="EMBL" id="MBB6567133.1"/>
    </source>
</evidence>
<organism evidence="14 15">
    <name type="scientific">Kribbella sandramycini</name>
    <dbReference type="NCBI Taxonomy" id="60450"/>
    <lineage>
        <taxon>Bacteria</taxon>
        <taxon>Bacillati</taxon>
        <taxon>Actinomycetota</taxon>
        <taxon>Actinomycetes</taxon>
        <taxon>Propionibacteriales</taxon>
        <taxon>Kribbellaceae</taxon>
        <taxon>Kribbella</taxon>
    </lineage>
</organism>
<dbReference type="Pfam" id="PF00571">
    <property type="entry name" value="CBS"/>
    <property type="match status" value="2"/>
</dbReference>
<feature type="region of interest" description="Disordered" evidence="9">
    <location>
        <begin position="342"/>
        <end position="370"/>
    </location>
</feature>
<dbReference type="AlphaFoldDB" id="A0A7Y4L5M9"/>
<evidence type="ECO:0000259" key="12">
    <source>
        <dbReference type="PROSITE" id="PS51846"/>
    </source>
</evidence>
<feature type="compositionally biased region" description="Basic and acidic residues" evidence="9">
    <location>
        <begin position="352"/>
        <end position="370"/>
    </location>
</feature>
<evidence type="ECO:0000256" key="1">
    <source>
        <dbReference type="ARBA" id="ARBA00004651"/>
    </source>
</evidence>
<evidence type="ECO:0000256" key="5">
    <source>
        <dbReference type="ARBA" id="ARBA00022989"/>
    </source>
</evidence>
<dbReference type="Gene3D" id="3.10.580.10">
    <property type="entry name" value="CBS-domain"/>
    <property type="match status" value="1"/>
</dbReference>
<evidence type="ECO:0000256" key="10">
    <source>
        <dbReference type="SAM" id="Phobius"/>
    </source>
</evidence>
<keyword evidence="3 8" id="KW-0812">Transmembrane</keyword>
<sequence length="370" mass="38816">MSTTLALLISLGLLAANGFFVAAEFALVASKRHRLEEAAAAGSRSARSAIAGISELSLMLAGAQLGITLCTLGLGSLSEPAVAHLLHPLFELVHLPEGVGHVIALIIAVGGIGLLHVLLGEMAPKSWAISNPERAAQALAMPFRGFTTLVRPLLLTLNGIANLCLRLIGVTPQNELASAHGPDELRLLIDSSREHGTLEAPEHDLLTAMLALQNITIAQVMTPIERLVTVPYDASARDVELTSRREGRSRLAVVTGPTICGIVHVRDAVRATTTGGTTLRAADLMTAPLNLAPTTPVATAIRTMRDRRSQLAVVCTGADPLGVVALEDLLEQVIGEFDDETDPIITAAAESPAHRAPDAPKPPPDADKPH</sequence>
<dbReference type="InterPro" id="IPR002550">
    <property type="entry name" value="CNNM"/>
</dbReference>
<feature type="transmembrane region" description="Helical" evidence="10">
    <location>
        <begin position="6"/>
        <end position="28"/>
    </location>
</feature>
<reference evidence="13 16" key="2">
    <citation type="submission" date="2020-08" db="EMBL/GenBank/DDBJ databases">
        <title>Sequencing the genomes of 1000 actinobacteria strains.</title>
        <authorList>
            <person name="Klenk H.-P."/>
        </authorList>
    </citation>
    <scope>NUCLEOTIDE SEQUENCE [LARGE SCALE GENOMIC DNA]</scope>
    <source>
        <strain evidence="13 16">DSM 15626</strain>
    </source>
</reference>
<dbReference type="PROSITE" id="PS51371">
    <property type="entry name" value="CBS"/>
    <property type="match status" value="2"/>
</dbReference>
<dbReference type="Proteomes" id="UP000534306">
    <property type="component" value="Unassembled WGS sequence"/>
</dbReference>
<dbReference type="CDD" id="cd04590">
    <property type="entry name" value="CBS_pair_CorC_HlyC_assoc"/>
    <property type="match status" value="1"/>
</dbReference>
<protein>
    <submittedName>
        <fullName evidence="13">CBS domain containing-hemolysin-like protein</fullName>
    </submittedName>
    <submittedName>
        <fullName evidence="14">HlyC/CorC family transporter</fullName>
    </submittedName>
</protein>
<evidence type="ECO:0000256" key="4">
    <source>
        <dbReference type="ARBA" id="ARBA00022737"/>
    </source>
</evidence>
<reference evidence="14 15" key="1">
    <citation type="submission" date="2020-05" db="EMBL/GenBank/DDBJ databases">
        <title>Genome sequence of Kribbella sandramycini ATCC 39419.</title>
        <authorList>
            <person name="Maclea K.S."/>
            <person name="Fair J.L."/>
        </authorList>
    </citation>
    <scope>NUCLEOTIDE SEQUENCE [LARGE SCALE GENOMIC DNA]</scope>
    <source>
        <strain evidence="14 15">ATCC 39419</strain>
    </source>
</reference>
<evidence type="ECO:0000256" key="6">
    <source>
        <dbReference type="ARBA" id="ARBA00023136"/>
    </source>
</evidence>
<dbReference type="GO" id="GO:0005886">
    <property type="term" value="C:plasma membrane"/>
    <property type="evidence" value="ECO:0007669"/>
    <property type="project" value="UniProtKB-SubCell"/>
</dbReference>
<evidence type="ECO:0000313" key="16">
    <source>
        <dbReference type="Proteomes" id="UP000553957"/>
    </source>
</evidence>
<evidence type="ECO:0000256" key="9">
    <source>
        <dbReference type="SAM" id="MobiDB-lite"/>
    </source>
</evidence>
<evidence type="ECO:0000256" key="7">
    <source>
        <dbReference type="PROSITE-ProRule" id="PRU00703"/>
    </source>
</evidence>
<dbReference type="EMBL" id="JABJRC010000009">
    <property type="protein sequence ID" value="NOL44850.1"/>
    <property type="molecule type" value="Genomic_DNA"/>
</dbReference>
<keyword evidence="6 8" id="KW-0472">Membrane</keyword>
<comment type="subcellular location">
    <subcellularLocation>
        <location evidence="1">Cell membrane</location>
        <topology evidence="1">Multi-pass membrane protein</topology>
    </subcellularLocation>
</comment>
<dbReference type="InterPro" id="IPR046342">
    <property type="entry name" value="CBS_dom_sf"/>
</dbReference>
<dbReference type="EMBL" id="JACHKF010000001">
    <property type="protein sequence ID" value="MBB6567133.1"/>
    <property type="molecule type" value="Genomic_DNA"/>
</dbReference>
<dbReference type="PANTHER" id="PTHR43099:SF5">
    <property type="entry name" value="HLYC_CORC FAMILY TRANSPORTER"/>
    <property type="match status" value="1"/>
</dbReference>
<dbReference type="InterPro" id="IPR000644">
    <property type="entry name" value="CBS_dom"/>
</dbReference>
<accession>A0A7Y4L5M9</accession>